<dbReference type="PANTHER" id="PTHR42918">
    <property type="entry name" value="LYSYL-TRNA SYNTHETASE"/>
    <property type="match status" value="1"/>
</dbReference>
<evidence type="ECO:0000313" key="6">
    <source>
        <dbReference type="Proteomes" id="UP001253545"/>
    </source>
</evidence>
<dbReference type="InterPro" id="IPR006195">
    <property type="entry name" value="aa-tRNA-synth_II"/>
</dbReference>
<evidence type="ECO:0000259" key="4">
    <source>
        <dbReference type="PROSITE" id="PS50862"/>
    </source>
</evidence>
<keyword evidence="2" id="KW-0547">Nucleotide-binding</keyword>
<protein>
    <submittedName>
        <fullName evidence="5">Elongation factor P--(R)-beta-lysine ligase</fullName>
        <ecNumber evidence="5">6.3.1.-</ecNumber>
    </submittedName>
</protein>
<dbReference type="InterPro" id="IPR004364">
    <property type="entry name" value="Aa-tRNA-synt_II"/>
</dbReference>
<keyword evidence="1 5" id="KW-0436">Ligase</keyword>
<dbReference type="GO" id="GO:0016874">
    <property type="term" value="F:ligase activity"/>
    <property type="evidence" value="ECO:0007669"/>
    <property type="project" value="UniProtKB-KW"/>
</dbReference>
<dbReference type="GO" id="GO:0003746">
    <property type="term" value="F:translation elongation factor activity"/>
    <property type="evidence" value="ECO:0007669"/>
    <property type="project" value="UniProtKB-KW"/>
</dbReference>
<name>A0ABU2ZL72_9ALTE</name>
<dbReference type="SUPFAM" id="SSF55681">
    <property type="entry name" value="Class II aaRS and biotin synthetases"/>
    <property type="match status" value="1"/>
</dbReference>
<dbReference type="PANTHER" id="PTHR42918:SF6">
    <property type="entry name" value="ELONGATION FACTOR P--(R)-BETA-LYSINE LIGASE"/>
    <property type="match status" value="1"/>
</dbReference>
<dbReference type="PROSITE" id="PS50862">
    <property type="entry name" value="AA_TRNA_LIGASE_II"/>
    <property type="match status" value="1"/>
</dbReference>
<evidence type="ECO:0000256" key="1">
    <source>
        <dbReference type="ARBA" id="ARBA00022598"/>
    </source>
</evidence>
<gene>
    <name evidence="5" type="primary">epmA</name>
    <name evidence="5" type="ORF">RM552_00780</name>
</gene>
<keyword evidence="5" id="KW-0251">Elongation factor</keyword>
<dbReference type="NCBIfam" id="NF006828">
    <property type="entry name" value="PRK09350.1"/>
    <property type="match status" value="1"/>
</dbReference>
<dbReference type="InterPro" id="IPR004525">
    <property type="entry name" value="EpmA"/>
</dbReference>
<accession>A0ABU2ZL72</accession>
<proteinExistence type="predicted"/>
<dbReference type="Pfam" id="PF00152">
    <property type="entry name" value="tRNA-synt_2"/>
    <property type="match status" value="1"/>
</dbReference>
<evidence type="ECO:0000256" key="2">
    <source>
        <dbReference type="ARBA" id="ARBA00022741"/>
    </source>
</evidence>
<feature type="domain" description="Aminoacyl-transfer RNA synthetases class-II family profile" evidence="4">
    <location>
        <begin position="26"/>
        <end position="334"/>
    </location>
</feature>
<dbReference type="RefSeq" id="WP_311366894.1">
    <property type="nucleotide sequence ID" value="NZ_JAVRHX010000001.1"/>
</dbReference>
<dbReference type="EC" id="6.3.1.-" evidence="5"/>
<keyword evidence="6" id="KW-1185">Reference proteome</keyword>
<dbReference type="NCBIfam" id="TIGR00462">
    <property type="entry name" value="genX"/>
    <property type="match status" value="1"/>
</dbReference>
<dbReference type="PRINTS" id="PR00982">
    <property type="entry name" value="TRNASYNTHLYS"/>
</dbReference>
<keyword evidence="5" id="KW-0648">Protein biosynthesis</keyword>
<dbReference type="InterPro" id="IPR045864">
    <property type="entry name" value="aa-tRNA-synth_II/BPL/LPL"/>
</dbReference>
<dbReference type="Gene3D" id="3.30.930.10">
    <property type="entry name" value="Bira Bifunctional Protein, Domain 2"/>
    <property type="match status" value="1"/>
</dbReference>
<comment type="caution">
    <text evidence="5">The sequence shown here is derived from an EMBL/GenBank/DDBJ whole genome shotgun (WGS) entry which is preliminary data.</text>
</comment>
<evidence type="ECO:0000313" key="5">
    <source>
        <dbReference type="EMBL" id="MDT0593373.1"/>
    </source>
</evidence>
<evidence type="ECO:0000256" key="3">
    <source>
        <dbReference type="ARBA" id="ARBA00022840"/>
    </source>
</evidence>
<keyword evidence="3" id="KW-0067">ATP-binding</keyword>
<reference evidence="5 6" key="1">
    <citation type="submission" date="2023-09" db="EMBL/GenBank/DDBJ databases">
        <authorList>
            <person name="Rey-Velasco X."/>
        </authorList>
    </citation>
    <scope>NUCLEOTIDE SEQUENCE [LARGE SCALE GENOMIC DNA]</scope>
    <source>
        <strain evidence="5 6">P117</strain>
    </source>
</reference>
<dbReference type="InterPro" id="IPR018149">
    <property type="entry name" value="Lys-tRNA-synth_II_C"/>
</dbReference>
<dbReference type="Proteomes" id="UP001253545">
    <property type="component" value="Unassembled WGS sequence"/>
</dbReference>
<sequence>MPHAPKNKLAWRPSADIVSLKKRAQILAHIRAFFDARGLYEVETPALSRGTVTDPFIDGFSLQSLCFGENTTRYLQTSPEYAMKRLLAAGSGDIYQICKAFRNDEIGQYHNPEFTILEWYRSNFDMQDLINEVSDLLCMLLGIPNLEQTTYQHLFLKYCQFDPLQITAKELMKYATHKGHLAYLQSLQKQGNSQSHIQDSLLQMLFYTEIEPNIGQIIPMVVTHFPAAQSALATMSEDGLSANRFEVYFKSIELANGFNELTDAKEQRQRFEQDNVKRNVLGKAERPIDSAFIAALDSGLPPCSGVALGIDRLIMLLLGKTHIKQVISFDNDNA</sequence>
<organism evidence="5 6">
    <name type="scientific">Glaciecola petra</name>
    <dbReference type="NCBI Taxonomy" id="3075602"/>
    <lineage>
        <taxon>Bacteria</taxon>
        <taxon>Pseudomonadati</taxon>
        <taxon>Pseudomonadota</taxon>
        <taxon>Gammaproteobacteria</taxon>
        <taxon>Alteromonadales</taxon>
        <taxon>Alteromonadaceae</taxon>
        <taxon>Glaciecola</taxon>
    </lineage>
</organism>
<dbReference type="EMBL" id="JAVRHX010000001">
    <property type="protein sequence ID" value="MDT0593373.1"/>
    <property type="molecule type" value="Genomic_DNA"/>
</dbReference>